<protein>
    <submittedName>
        <fullName evidence="2">Uncharacterized protein</fullName>
    </submittedName>
</protein>
<evidence type="ECO:0000313" key="3">
    <source>
        <dbReference type="Proteomes" id="UP000194606"/>
    </source>
</evidence>
<dbReference type="AlphaFoldDB" id="A0A252CFD7"/>
<reference evidence="2 3" key="1">
    <citation type="submission" date="2017-02" db="EMBL/GenBank/DDBJ databases">
        <authorList>
            <person name="Peterson S.W."/>
        </authorList>
    </citation>
    <scope>NUCLEOTIDE SEQUENCE [LARGE SCALE GENOMIC DNA]</scope>
    <source>
        <strain evidence="2">159469</strain>
    </source>
</reference>
<dbReference type="Proteomes" id="UP000194606">
    <property type="component" value="Unassembled WGS sequence"/>
</dbReference>
<proteinExistence type="predicted"/>
<organism evidence="2 3">
    <name type="scientific">Lactococcus petauri</name>
    <dbReference type="NCBI Taxonomy" id="1940789"/>
    <lineage>
        <taxon>Bacteria</taxon>
        <taxon>Bacillati</taxon>
        <taxon>Bacillota</taxon>
        <taxon>Bacilli</taxon>
        <taxon>Lactobacillales</taxon>
        <taxon>Streptococcaceae</taxon>
        <taxon>Lactococcus</taxon>
    </lineage>
</organism>
<dbReference type="RefSeq" id="WP_086582037.1">
    <property type="nucleotide sequence ID" value="NZ_MUIZ01000001.1"/>
</dbReference>
<sequence>MKKWIKQHPKKFKARGWKIVFSILVAYIAFICYGAFSPEVSMQDGGWVRQEIAAKVFYDNNMSISQQKLVDEASKLTPSRTKEIQQLESSLSDSYDRNTIDGYAAIQEAIWKKQSEDTEKSLKLLKQKNRLKRQVAIVWDTFIDINGKGAGLIYGALYH</sequence>
<keyword evidence="1" id="KW-0472">Membrane</keyword>
<dbReference type="EMBL" id="MUIZ01000001">
    <property type="protein sequence ID" value="OUK05255.1"/>
    <property type="molecule type" value="Genomic_DNA"/>
</dbReference>
<accession>A0A252CFD7</accession>
<gene>
    <name evidence="2" type="ORF">BZZ03_00625</name>
</gene>
<name>A0A252CFD7_9LACT</name>
<evidence type="ECO:0000313" key="2">
    <source>
        <dbReference type="EMBL" id="OUK05255.1"/>
    </source>
</evidence>
<feature type="transmembrane region" description="Helical" evidence="1">
    <location>
        <begin position="16"/>
        <end position="36"/>
    </location>
</feature>
<comment type="caution">
    <text evidence="2">The sequence shown here is derived from an EMBL/GenBank/DDBJ whole genome shotgun (WGS) entry which is preliminary data.</text>
</comment>
<keyword evidence="1" id="KW-0812">Transmembrane</keyword>
<evidence type="ECO:0000256" key="1">
    <source>
        <dbReference type="SAM" id="Phobius"/>
    </source>
</evidence>
<keyword evidence="1" id="KW-1133">Transmembrane helix</keyword>